<keyword evidence="1 3" id="KW-0808">Transferase</keyword>
<keyword evidence="2" id="KW-0677">Repeat</keyword>
<dbReference type="Proteomes" id="UP000004625">
    <property type="component" value="Unassembled WGS sequence"/>
</dbReference>
<dbReference type="AlphaFoldDB" id="G9ZT01"/>
<protein>
    <submittedName>
        <fullName evidence="3">Phosphonate metabolim protein, transferase hexapeptide repeat family</fullName>
    </submittedName>
</protein>
<dbReference type="PROSITE" id="PS00101">
    <property type="entry name" value="HEXAPEP_TRANSFERASES"/>
    <property type="match status" value="1"/>
</dbReference>
<organism evidence="3 4">
    <name type="scientific">Lentilactobacillus parafarraginis F0439</name>
    <dbReference type="NCBI Taxonomy" id="797515"/>
    <lineage>
        <taxon>Bacteria</taxon>
        <taxon>Bacillati</taxon>
        <taxon>Bacillota</taxon>
        <taxon>Bacilli</taxon>
        <taxon>Lactobacillales</taxon>
        <taxon>Lactobacillaceae</taxon>
        <taxon>Lentilactobacillus</taxon>
    </lineage>
</organism>
<dbReference type="NCBIfam" id="TIGR03308">
    <property type="entry name" value="phn_thr-fam"/>
    <property type="match status" value="1"/>
</dbReference>
<gene>
    <name evidence="3" type="ORF">HMPREF9103_02918</name>
</gene>
<dbReference type="InterPro" id="IPR050179">
    <property type="entry name" value="Trans_hexapeptide_repeat"/>
</dbReference>
<dbReference type="SUPFAM" id="SSF51161">
    <property type="entry name" value="Trimeric LpxA-like enzymes"/>
    <property type="match status" value="1"/>
</dbReference>
<dbReference type="InterPro" id="IPR017694">
    <property type="entry name" value="Phosphonate_tfrase_rpt"/>
</dbReference>
<dbReference type="PATRIC" id="fig|797515.3.peg.2664"/>
<dbReference type="STRING" id="797515.HMPREF9103_02918"/>
<dbReference type="GO" id="GO:0016740">
    <property type="term" value="F:transferase activity"/>
    <property type="evidence" value="ECO:0007669"/>
    <property type="project" value="UniProtKB-KW"/>
</dbReference>
<evidence type="ECO:0000256" key="2">
    <source>
        <dbReference type="ARBA" id="ARBA00022737"/>
    </source>
</evidence>
<evidence type="ECO:0000313" key="3">
    <source>
        <dbReference type="EMBL" id="EHL95718.1"/>
    </source>
</evidence>
<dbReference type="EMBL" id="AGEY01000197">
    <property type="protein sequence ID" value="EHL95718.1"/>
    <property type="molecule type" value="Genomic_DNA"/>
</dbReference>
<comment type="caution">
    <text evidence="3">The sequence shown here is derived from an EMBL/GenBank/DDBJ whole genome shotgun (WGS) entry which is preliminary data.</text>
</comment>
<dbReference type="InterPro" id="IPR001451">
    <property type="entry name" value="Hexapep"/>
</dbReference>
<proteinExistence type="predicted"/>
<name>G9ZT01_9LACO</name>
<evidence type="ECO:0000256" key="1">
    <source>
        <dbReference type="ARBA" id="ARBA00022679"/>
    </source>
</evidence>
<sequence>MTMHIDFVGLSQHQPTIGKDTQFKRTTFGQWVEIGASNLIDNSTIGDYSYTGQYCFIQNSDLKKFISMAAMVRVGPTNHPYDRPAQHISLYNGAAYGFDHPDAEFLENRTHRRTTIGNDVWIGHGAIIQAGVTIGDGAVIGSGAVVTKDVAAYTIVGGVPAKPIKDRFADEIKTDMEKIAWWDWSREKIEKNYLDFRLPIKEFIAKHLPEA</sequence>
<evidence type="ECO:0000313" key="4">
    <source>
        <dbReference type="Proteomes" id="UP000004625"/>
    </source>
</evidence>
<dbReference type="Pfam" id="PF00132">
    <property type="entry name" value="Hexapep"/>
    <property type="match status" value="1"/>
</dbReference>
<dbReference type="InterPro" id="IPR011004">
    <property type="entry name" value="Trimer_LpxA-like_sf"/>
</dbReference>
<dbReference type="CDD" id="cd03349">
    <property type="entry name" value="LbH_XAT"/>
    <property type="match status" value="1"/>
</dbReference>
<dbReference type="HOGENOM" id="CLU_051638_5_0_9"/>
<dbReference type="PANTHER" id="PTHR43300">
    <property type="entry name" value="ACETYLTRANSFERASE"/>
    <property type="match status" value="1"/>
</dbReference>
<keyword evidence="4" id="KW-1185">Reference proteome</keyword>
<dbReference type="PANTHER" id="PTHR43300:SF11">
    <property type="entry name" value="ACETYLTRANSFERASE RV3034C-RELATED"/>
    <property type="match status" value="1"/>
</dbReference>
<reference evidence="3 4" key="1">
    <citation type="submission" date="2011-09" db="EMBL/GenBank/DDBJ databases">
        <authorList>
            <person name="Weinstock G."/>
            <person name="Sodergren E."/>
            <person name="Clifton S."/>
            <person name="Fulton L."/>
            <person name="Fulton B."/>
            <person name="Courtney L."/>
            <person name="Fronick C."/>
            <person name="Harrison M."/>
            <person name="Strong C."/>
            <person name="Farmer C."/>
            <person name="Delahaunty K."/>
            <person name="Markovic C."/>
            <person name="Hall O."/>
            <person name="Minx P."/>
            <person name="Tomlinson C."/>
            <person name="Mitreva M."/>
            <person name="Hou S."/>
            <person name="Chen J."/>
            <person name="Wollam A."/>
            <person name="Pepin K.H."/>
            <person name="Johnson M."/>
            <person name="Bhonagiri V."/>
            <person name="Zhang X."/>
            <person name="Suruliraj S."/>
            <person name="Warren W."/>
            <person name="Chinwalla A."/>
            <person name="Mardis E.R."/>
            <person name="Wilson R.K."/>
        </authorList>
    </citation>
    <scope>NUCLEOTIDE SEQUENCE [LARGE SCALE GENOMIC DNA]</scope>
    <source>
        <strain evidence="3 4">F0439</strain>
    </source>
</reference>
<dbReference type="Gene3D" id="2.160.10.10">
    <property type="entry name" value="Hexapeptide repeat proteins"/>
    <property type="match status" value="1"/>
</dbReference>
<dbReference type="eggNOG" id="COG0110">
    <property type="taxonomic scope" value="Bacteria"/>
</dbReference>
<dbReference type="InterPro" id="IPR018357">
    <property type="entry name" value="Hexapep_transf_CS"/>
</dbReference>
<accession>G9ZT01</accession>